<evidence type="ECO:0000256" key="8">
    <source>
        <dbReference type="ARBA" id="ARBA00022840"/>
    </source>
</evidence>
<reference evidence="15 16" key="1">
    <citation type="submission" date="2019-01" db="EMBL/GenBank/DDBJ databases">
        <title>PMF-metabolizing Aryl O-demethylase.</title>
        <authorList>
            <person name="Kim M."/>
        </authorList>
    </citation>
    <scope>NUCLEOTIDE SEQUENCE [LARGE SCALE GENOMIC DNA]</scope>
    <source>
        <strain evidence="15 16">PMF1</strain>
    </source>
</reference>
<dbReference type="InterPro" id="IPR050640">
    <property type="entry name" value="Bact_2-comp_sensor_kinase"/>
</dbReference>
<evidence type="ECO:0000256" key="11">
    <source>
        <dbReference type="ARBA" id="ARBA00023136"/>
    </source>
</evidence>
<dbReference type="SUPFAM" id="SSF55874">
    <property type="entry name" value="ATPase domain of HSP90 chaperone/DNA topoisomerase II/histidine kinase"/>
    <property type="match status" value="1"/>
</dbReference>
<evidence type="ECO:0000256" key="2">
    <source>
        <dbReference type="ARBA" id="ARBA00022475"/>
    </source>
</evidence>
<evidence type="ECO:0000256" key="9">
    <source>
        <dbReference type="ARBA" id="ARBA00022989"/>
    </source>
</evidence>
<gene>
    <name evidence="15" type="primary">yehU_5</name>
    <name evidence="15" type="ORF">PMF13cell1_01895</name>
</gene>
<accession>A0A4P6LV62</accession>
<dbReference type="GO" id="GO:0005524">
    <property type="term" value="F:ATP binding"/>
    <property type="evidence" value="ECO:0007669"/>
    <property type="project" value="UniProtKB-KW"/>
</dbReference>
<dbReference type="EMBL" id="CP035945">
    <property type="protein sequence ID" value="QBE96351.1"/>
    <property type="molecule type" value="Genomic_DNA"/>
</dbReference>
<dbReference type="PANTHER" id="PTHR34220:SF11">
    <property type="entry name" value="SENSOR PROTEIN KINASE HPTS"/>
    <property type="match status" value="1"/>
</dbReference>
<evidence type="ECO:0000256" key="10">
    <source>
        <dbReference type="ARBA" id="ARBA00023012"/>
    </source>
</evidence>
<evidence type="ECO:0000313" key="16">
    <source>
        <dbReference type="Proteomes" id="UP000289794"/>
    </source>
</evidence>
<dbReference type="RefSeq" id="WP_130180585.1">
    <property type="nucleotide sequence ID" value="NZ_CP035945.1"/>
</dbReference>
<dbReference type="CDD" id="cd06225">
    <property type="entry name" value="HAMP"/>
    <property type="match status" value="1"/>
</dbReference>
<dbReference type="InterPro" id="IPR003594">
    <property type="entry name" value="HATPase_dom"/>
</dbReference>
<keyword evidence="8" id="KW-0067">ATP-binding</keyword>
<dbReference type="GO" id="GO:0005886">
    <property type="term" value="C:plasma membrane"/>
    <property type="evidence" value="ECO:0007669"/>
    <property type="project" value="UniProtKB-SubCell"/>
</dbReference>
<dbReference type="InterPro" id="IPR036890">
    <property type="entry name" value="HATPase_C_sf"/>
</dbReference>
<feature type="compositionally biased region" description="Basic and acidic residues" evidence="12">
    <location>
        <begin position="584"/>
        <end position="596"/>
    </location>
</feature>
<dbReference type="Gene3D" id="3.30.565.10">
    <property type="entry name" value="Histidine kinase-like ATPase, C-terminal domain"/>
    <property type="match status" value="1"/>
</dbReference>
<keyword evidence="6" id="KW-0547">Nucleotide-binding</keyword>
<sequence length="596" mass="68172">MENKNPRHLFHKLFLSYSAVLILIVGVLILFFISSSRTRLLETNQDYAGKLCGEAVLEVSRASSDADYLHRAVYQNSSELQDLLNYFRYDTEEYLRRHLDTYASSNTLDNKDIYSYVENAYSAYPNIKKIEFISYNNNKTTVFYSENDIRVNDNGRERRKEILDGGLASAGSYSFQKEIRDPLSMRVEGCIIFTFDTGEMTELQEKYPMAELYLYYKNGNQVYPGENSLLLDDFQQEDAGKKLKSYIQIQSVEDYIVATRLDKHTAASIPAVHILAILGMGIALVIAGEILISSYLKRLSGRLDGILQGMNQVQTGNLKVQLPENEHGDELDMISRHFNLMCQELESYIRKSYLAEIEQQNAEMQALQSQINPHFLYNTLEAIRMKAICNGDREVGKMLYSLAVTFRSQLKEADVITLMQEMHYCKKYLELFEYRYQGKFHSSVECGPELSNIPVIKFILQPIIENYFIHGIRMEESDNEIDIYARRAGEDLFIHVEDNGRGMPEKDMESKNRELANNEMDTRKSIGVTNVNRRLKAAYGDTCGVFLTANHPRGMHVILKVKVKERETDEESNAGGGRGADPPGNKEHNRLGETGT</sequence>
<keyword evidence="5 13" id="KW-0812">Transmembrane</keyword>
<dbReference type="SUPFAM" id="SSF158472">
    <property type="entry name" value="HAMP domain-like"/>
    <property type="match status" value="1"/>
</dbReference>
<dbReference type="InterPro" id="IPR010559">
    <property type="entry name" value="Sig_transdc_His_kin_internal"/>
</dbReference>
<evidence type="ECO:0000256" key="13">
    <source>
        <dbReference type="SAM" id="Phobius"/>
    </source>
</evidence>
<evidence type="ECO:0000256" key="12">
    <source>
        <dbReference type="SAM" id="MobiDB-lite"/>
    </source>
</evidence>
<dbReference type="Gene3D" id="6.10.340.10">
    <property type="match status" value="1"/>
</dbReference>
<evidence type="ECO:0000256" key="5">
    <source>
        <dbReference type="ARBA" id="ARBA00022692"/>
    </source>
</evidence>
<keyword evidence="2" id="KW-1003">Cell membrane</keyword>
<name>A0A4P6LV62_9FIRM</name>
<dbReference type="InterPro" id="IPR003660">
    <property type="entry name" value="HAMP_dom"/>
</dbReference>
<dbReference type="AlphaFoldDB" id="A0A4P6LV62"/>
<comment type="subcellular location">
    <subcellularLocation>
        <location evidence="1">Cell membrane</location>
        <topology evidence="1">Multi-pass membrane protein</topology>
    </subcellularLocation>
</comment>
<evidence type="ECO:0000256" key="3">
    <source>
        <dbReference type="ARBA" id="ARBA00022553"/>
    </source>
</evidence>
<feature type="region of interest" description="Disordered" evidence="12">
    <location>
        <begin position="563"/>
        <end position="596"/>
    </location>
</feature>
<evidence type="ECO:0000313" key="15">
    <source>
        <dbReference type="EMBL" id="QBE96351.1"/>
    </source>
</evidence>
<keyword evidence="7 15" id="KW-0418">Kinase</keyword>
<keyword evidence="9 13" id="KW-1133">Transmembrane helix</keyword>
<dbReference type="PROSITE" id="PS50885">
    <property type="entry name" value="HAMP"/>
    <property type="match status" value="1"/>
</dbReference>
<feature type="domain" description="HAMP" evidence="14">
    <location>
        <begin position="297"/>
        <end position="350"/>
    </location>
</feature>
<evidence type="ECO:0000256" key="1">
    <source>
        <dbReference type="ARBA" id="ARBA00004651"/>
    </source>
</evidence>
<evidence type="ECO:0000256" key="6">
    <source>
        <dbReference type="ARBA" id="ARBA00022741"/>
    </source>
</evidence>
<dbReference type="GO" id="GO:0000155">
    <property type="term" value="F:phosphorelay sensor kinase activity"/>
    <property type="evidence" value="ECO:0007669"/>
    <property type="project" value="InterPro"/>
</dbReference>
<feature type="transmembrane region" description="Helical" evidence="13">
    <location>
        <begin position="271"/>
        <end position="292"/>
    </location>
</feature>
<dbReference type="EC" id="2.7.13.3" evidence="15"/>
<evidence type="ECO:0000256" key="7">
    <source>
        <dbReference type="ARBA" id="ARBA00022777"/>
    </source>
</evidence>
<evidence type="ECO:0000256" key="4">
    <source>
        <dbReference type="ARBA" id="ARBA00022679"/>
    </source>
</evidence>
<proteinExistence type="predicted"/>
<keyword evidence="3" id="KW-0597">Phosphoprotein</keyword>
<keyword evidence="4 15" id="KW-0808">Transferase</keyword>
<dbReference type="Proteomes" id="UP000289794">
    <property type="component" value="Chromosome"/>
</dbReference>
<evidence type="ECO:0000259" key="14">
    <source>
        <dbReference type="PROSITE" id="PS50885"/>
    </source>
</evidence>
<dbReference type="Pfam" id="PF02518">
    <property type="entry name" value="HATPase_c"/>
    <property type="match status" value="1"/>
</dbReference>
<feature type="transmembrane region" description="Helical" evidence="13">
    <location>
        <begin position="12"/>
        <end position="33"/>
    </location>
</feature>
<dbReference type="PANTHER" id="PTHR34220">
    <property type="entry name" value="SENSOR HISTIDINE KINASE YPDA"/>
    <property type="match status" value="1"/>
</dbReference>
<dbReference type="KEGG" id="bpro:PMF13cell1_01895"/>
<dbReference type="Pfam" id="PF00672">
    <property type="entry name" value="HAMP"/>
    <property type="match status" value="1"/>
</dbReference>
<keyword evidence="10" id="KW-0902">Two-component regulatory system</keyword>
<dbReference type="Pfam" id="PF06580">
    <property type="entry name" value="His_kinase"/>
    <property type="match status" value="1"/>
</dbReference>
<dbReference type="SMART" id="SM00304">
    <property type="entry name" value="HAMP"/>
    <property type="match status" value="1"/>
</dbReference>
<keyword evidence="11 13" id="KW-0472">Membrane</keyword>
<organism evidence="15 16">
    <name type="scientific">Blautia producta</name>
    <dbReference type="NCBI Taxonomy" id="33035"/>
    <lineage>
        <taxon>Bacteria</taxon>
        <taxon>Bacillati</taxon>
        <taxon>Bacillota</taxon>
        <taxon>Clostridia</taxon>
        <taxon>Lachnospirales</taxon>
        <taxon>Lachnospiraceae</taxon>
        <taxon>Blautia</taxon>
    </lineage>
</organism>
<protein>
    <submittedName>
        <fullName evidence="15">Sensor histidine kinase YehU</fullName>
        <ecNumber evidence="15">2.7.13.3</ecNumber>
    </submittedName>
</protein>